<name>A0A177D5L2_ALTAL</name>
<sequence length="192" mass="21076">MHPPPKPRDRLRTRSAEGFYLPWNVLSESGAVNRSRPMAAFKGPHYPSFYVLRFRPSLTGTTIPASHCLTPPQHGSSLCPQHLGSGRLRSRACSLGAHTKGATCAAVRLLDPARLSRISSTPRPPIDPFIHGEPPRTTILSTLRRSIHCDATIVRVSHAASRLPVRLRNPGMPDIVSTYHPYAPSALICRIT</sequence>
<evidence type="ECO:0000313" key="2">
    <source>
        <dbReference type="Proteomes" id="UP000077248"/>
    </source>
</evidence>
<proteinExistence type="predicted"/>
<evidence type="ECO:0000313" key="1">
    <source>
        <dbReference type="EMBL" id="OAG14964.1"/>
    </source>
</evidence>
<dbReference type="AlphaFoldDB" id="A0A177D5L2"/>
<dbReference type="VEuPathDB" id="FungiDB:CC77DRAFT_485631"/>
<dbReference type="KEGG" id="aalt:CC77DRAFT_485631"/>
<accession>A0A177D5L2</accession>
<dbReference type="GeneID" id="29117466"/>
<reference evidence="1 2" key="1">
    <citation type="submission" date="2016-05" db="EMBL/GenBank/DDBJ databases">
        <title>Comparative analysis of secretome profiles of manganese(II)-oxidizing ascomycete fungi.</title>
        <authorList>
            <consortium name="DOE Joint Genome Institute"/>
            <person name="Zeiner C.A."/>
            <person name="Purvine S.O."/>
            <person name="Zink E.M."/>
            <person name="Wu S."/>
            <person name="Pasa-Tolic L."/>
            <person name="Chaput D.L."/>
            <person name="Haridas S."/>
            <person name="Grigoriev I.V."/>
            <person name="Santelli C.M."/>
            <person name="Hansel C.M."/>
        </authorList>
    </citation>
    <scope>NUCLEOTIDE SEQUENCE [LARGE SCALE GENOMIC DNA]</scope>
    <source>
        <strain evidence="1 2">SRC1lrK2f</strain>
    </source>
</reference>
<organism evidence="1 2">
    <name type="scientific">Alternaria alternata</name>
    <name type="common">Alternaria rot fungus</name>
    <name type="synonym">Torula alternata</name>
    <dbReference type="NCBI Taxonomy" id="5599"/>
    <lineage>
        <taxon>Eukaryota</taxon>
        <taxon>Fungi</taxon>
        <taxon>Dikarya</taxon>
        <taxon>Ascomycota</taxon>
        <taxon>Pezizomycotina</taxon>
        <taxon>Dothideomycetes</taxon>
        <taxon>Pleosporomycetidae</taxon>
        <taxon>Pleosporales</taxon>
        <taxon>Pleosporineae</taxon>
        <taxon>Pleosporaceae</taxon>
        <taxon>Alternaria</taxon>
        <taxon>Alternaria sect. Alternaria</taxon>
        <taxon>Alternaria alternata complex</taxon>
    </lineage>
</organism>
<dbReference type="Proteomes" id="UP000077248">
    <property type="component" value="Unassembled WGS sequence"/>
</dbReference>
<dbReference type="EMBL" id="KV441496">
    <property type="protein sequence ID" value="OAG14964.1"/>
    <property type="molecule type" value="Genomic_DNA"/>
</dbReference>
<gene>
    <name evidence="1" type="ORF">CC77DRAFT_485631</name>
</gene>
<dbReference type="RefSeq" id="XP_018380385.1">
    <property type="nucleotide sequence ID" value="XM_018531872.1"/>
</dbReference>
<keyword evidence="2" id="KW-1185">Reference proteome</keyword>
<protein>
    <submittedName>
        <fullName evidence="1">Uncharacterized protein</fullName>
    </submittedName>
</protein>